<organism evidence="2">
    <name type="scientific">viral metagenome</name>
    <dbReference type="NCBI Taxonomy" id="1070528"/>
    <lineage>
        <taxon>unclassified sequences</taxon>
        <taxon>metagenomes</taxon>
        <taxon>organismal metagenomes</taxon>
    </lineage>
</organism>
<name>A0A6C0KMM9_9ZZZZ</name>
<feature type="coiled-coil region" evidence="1">
    <location>
        <begin position="117"/>
        <end position="159"/>
    </location>
</feature>
<reference evidence="2" key="1">
    <citation type="journal article" date="2020" name="Nature">
        <title>Giant virus diversity and host interactions through global metagenomics.</title>
        <authorList>
            <person name="Schulz F."/>
            <person name="Roux S."/>
            <person name="Paez-Espino D."/>
            <person name="Jungbluth S."/>
            <person name="Walsh D.A."/>
            <person name="Denef V.J."/>
            <person name="McMahon K.D."/>
            <person name="Konstantinidis K.T."/>
            <person name="Eloe-Fadrosh E.A."/>
            <person name="Kyrpides N.C."/>
            <person name="Woyke T."/>
        </authorList>
    </citation>
    <scope>NUCLEOTIDE SEQUENCE</scope>
    <source>
        <strain evidence="2">GVMAG-S-3300012919-55</strain>
    </source>
</reference>
<proteinExistence type="predicted"/>
<dbReference type="EMBL" id="MN740921">
    <property type="protein sequence ID" value="QHU18007.1"/>
    <property type="molecule type" value="Genomic_DNA"/>
</dbReference>
<protein>
    <submittedName>
        <fullName evidence="2">Uncharacterized protein</fullName>
    </submittedName>
</protein>
<accession>A0A6C0KMM9</accession>
<evidence type="ECO:0000313" key="2">
    <source>
        <dbReference type="EMBL" id="QHU18007.1"/>
    </source>
</evidence>
<keyword evidence="1" id="KW-0175">Coiled coil</keyword>
<sequence>MTENKEQFMELLDFFKTYRKYMLAAKINKKRTIEYQAYPDKFVLRNKENSNIVTEVKRIHKNNIDETLQTYDKELKHIGKQLLDIKYSFLFDYKNISQYETYLNEKIEPNETKFDEIQEKKQYIMNLKEKNKKMLRKEIEDKKSNQKLLIESLKEYEDNESKQDTLREYIQNGKDIVDLIENYKEITEYEEEESPVLDVVDLE</sequence>
<evidence type="ECO:0000256" key="1">
    <source>
        <dbReference type="SAM" id="Coils"/>
    </source>
</evidence>
<dbReference type="AlphaFoldDB" id="A0A6C0KMM9"/>